<comment type="caution">
    <text evidence="2">The sequence shown here is derived from an EMBL/GenBank/DDBJ whole genome shotgun (WGS) entry which is preliminary data.</text>
</comment>
<evidence type="ECO:0000256" key="1">
    <source>
        <dbReference type="SAM" id="Coils"/>
    </source>
</evidence>
<dbReference type="AlphaFoldDB" id="J9E7T8"/>
<keyword evidence="1" id="KW-0175">Coiled coil</keyword>
<gene>
    <name evidence="2" type="ORF">WUBG_10886</name>
</gene>
<sequence length="99" mass="12362">MMKLEDERESHILQNAEIKEELTQHEELMEMMEKRFDEQHAKVMSKRDYEREYEFRQQIANDFEICERTKKEIELKMELMDKERDKQSNTIQEYDLKKI</sequence>
<proteinExistence type="predicted"/>
<organism evidence="2 3">
    <name type="scientific">Wuchereria bancrofti</name>
    <dbReference type="NCBI Taxonomy" id="6293"/>
    <lineage>
        <taxon>Eukaryota</taxon>
        <taxon>Metazoa</taxon>
        <taxon>Ecdysozoa</taxon>
        <taxon>Nematoda</taxon>
        <taxon>Chromadorea</taxon>
        <taxon>Rhabditida</taxon>
        <taxon>Spirurina</taxon>
        <taxon>Spiruromorpha</taxon>
        <taxon>Filarioidea</taxon>
        <taxon>Onchocercidae</taxon>
        <taxon>Wuchereria</taxon>
    </lineage>
</organism>
<reference evidence="3" key="1">
    <citation type="submission" date="2012-08" db="EMBL/GenBank/DDBJ databases">
        <title>The Genome Sequence of Wuchereria bancrofti.</title>
        <authorList>
            <person name="Nutman T.B."/>
            <person name="Fink D.L."/>
            <person name="Russ C."/>
            <person name="Young S."/>
            <person name="Zeng Q."/>
            <person name="Koehrsen M."/>
            <person name="Alvarado L."/>
            <person name="Berlin A."/>
            <person name="Chapman S.B."/>
            <person name="Chen Z."/>
            <person name="Freedman E."/>
            <person name="Gellesch M."/>
            <person name="Goldberg J."/>
            <person name="Griggs A."/>
            <person name="Gujja S."/>
            <person name="Heilman E.R."/>
            <person name="Heiman D."/>
            <person name="Hepburn T."/>
            <person name="Howarth C."/>
            <person name="Jen D."/>
            <person name="Larson L."/>
            <person name="Lewis B."/>
            <person name="Mehta T."/>
            <person name="Park D."/>
            <person name="Pearson M."/>
            <person name="Roberts A."/>
            <person name="Saif S."/>
            <person name="Shea T."/>
            <person name="Shenoy N."/>
            <person name="Sisk P."/>
            <person name="Stolte C."/>
            <person name="Sykes S."/>
            <person name="Walk T."/>
            <person name="White J."/>
            <person name="Yandava C."/>
            <person name="Haas B."/>
            <person name="Henn M.R."/>
            <person name="Nusbaum C."/>
            <person name="Birren B."/>
        </authorList>
    </citation>
    <scope>NUCLEOTIDE SEQUENCE [LARGE SCALE GENOMIC DNA]</scope>
    <source>
        <strain evidence="3">NA</strain>
    </source>
</reference>
<dbReference type="Proteomes" id="UP000004810">
    <property type="component" value="Unassembled WGS sequence"/>
</dbReference>
<dbReference type="EMBL" id="ADBV01006850">
    <property type="protein sequence ID" value="EJW78203.1"/>
    <property type="molecule type" value="Genomic_DNA"/>
</dbReference>
<evidence type="ECO:0000313" key="3">
    <source>
        <dbReference type="Proteomes" id="UP000004810"/>
    </source>
</evidence>
<protein>
    <submittedName>
        <fullName evidence="2">Uncharacterized protein</fullName>
    </submittedName>
</protein>
<name>J9E7T8_WUCBA</name>
<accession>J9E7T8</accession>
<feature type="coiled-coil region" evidence="1">
    <location>
        <begin position="1"/>
        <end position="42"/>
    </location>
</feature>
<evidence type="ECO:0000313" key="2">
    <source>
        <dbReference type="EMBL" id="EJW78203.1"/>
    </source>
</evidence>